<dbReference type="Gene3D" id="3.40.640.10">
    <property type="entry name" value="Type I PLP-dependent aspartate aminotransferase-like (Major domain)"/>
    <property type="match status" value="1"/>
</dbReference>
<evidence type="ECO:0000256" key="3">
    <source>
        <dbReference type="RuleBase" id="RU003560"/>
    </source>
</evidence>
<dbReference type="InterPro" id="IPR015422">
    <property type="entry name" value="PyrdxlP-dep_Trfase_small"/>
</dbReference>
<dbReference type="SUPFAM" id="SSF53383">
    <property type="entry name" value="PLP-dependent transferases"/>
    <property type="match status" value="1"/>
</dbReference>
<dbReference type="InterPro" id="IPR049704">
    <property type="entry name" value="Aminotrans_3_PPA_site"/>
</dbReference>
<dbReference type="STRING" id="1803665.GCA_001641335_02521"/>
<dbReference type="Pfam" id="PF00202">
    <property type="entry name" value="Aminotran_3"/>
    <property type="match status" value="1"/>
</dbReference>
<dbReference type="PANTHER" id="PTHR43713:SF3">
    <property type="entry name" value="GLUTAMATE-1-SEMIALDEHYDE 2,1-AMINOMUTASE 1, CHLOROPLASTIC-RELATED"/>
    <property type="match status" value="1"/>
</dbReference>
<keyword evidence="2 3" id="KW-0663">Pyridoxal phosphate</keyword>
<dbReference type="InterPro" id="IPR015424">
    <property type="entry name" value="PyrdxlP-dep_Trfase"/>
</dbReference>
<evidence type="ECO:0000313" key="5">
    <source>
        <dbReference type="Proteomes" id="UP000319949"/>
    </source>
</evidence>
<dbReference type="GO" id="GO:0030170">
    <property type="term" value="F:pyridoxal phosphate binding"/>
    <property type="evidence" value="ECO:0007669"/>
    <property type="project" value="InterPro"/>
</dbReference>
<name>A0A560CZ18_9BRAD</name>
<dbReference type="Proteomes" id="UP000319949">
    <property type="component" value="Unassembled WGS sequence"/>
</dbReference>
<dbReference type="Gene3D" id="3.90.1150.10">
    <property type="entry name" value="Aspartate Aminotransferase, domain 1"/>
    <property type="match status" value="1"/>
</dbReference>
<dbReference type="PROSITE" id="PS00600">
    <property type="entry name" value="AA_TRANSFER_CLASS_3"/>
    <property type="match status" value="1"/>
</dbReference>
<evidence type="ECO:0000256" key="1">
    <source>
        <dbReference type="ARBA" id="ARBA00001933"/>
    </source>
</evidence>
<reference evidence="4 5" key="1">
    <citation type="submission" date="2019-06" db="EMBL/GenBank/DDBJ databases">
        <title>Genomic Encyclopedia of Type Strains, Phase IV (KMG-V): Genome sequencing to study the core and pangenomes of soil and plant-associated prokaryotes.</title>
        <authorList>
            <person name="Whitman W."/>
        </authorList>
    </citation>
    <scope>NUCLEOTIDE SEQUENCE [LARGE SCALE GENOMIC DNA]</scope>
    <source>
        <strain evidence="4 5">BR 510</strain>
    </source>
</reference>
<dbReference type="OrthoDB" id="9801052at2"/>
<comment type="cofactor">
    <cofactor evidence="1">
        <name>pyridoxal 5'-phosphate</name>
        <dbReference type="ChEBI" id="CHEBI:597326"/>
    </cofactor>
</comment>
<sequence length="419" mass="45305">MSGLNRTRDAALRARAEKVVPSGMWGHLHAAKLPDAYPQFFGRGEGGVLWDVDGNRYVDFMCSWGPNLLGHHHPEVDEAAERQRREGDCLNGPAEVMVELAELVVDMVGHADWTQFQKNGTDATTACVTIARAATGKRKMLVAKGAYHGAVPWCSPSLLGVTAEDRAHLSYFKFNDVESLEEAVKAAGDDLAGILVSAYRHDMGFDQELPSAEFAQAARRLCSDKGAVLILDEVRAGFRLDMAGSWEALGVRPDMSAWSKAIANGYALAAVTGADWLRRAASQVFVTGSFWAGAVSMAAAAATLKIVRRDDVPNRLAYLGRLLREGLETRSRQFGLSIRQSGPAQMPTVLFDDDPDFGKGFAFCNAMLERGVYFHPKHNMFLCAAHTEADIAAALDAAEHSFSVVAALGTGSEGRMGRS</sequence>
<dbReference type="RefSeq" id="WP_145670001.1">
    <property type="nucleotide sequence ID" value="NZ_VITK01000017.1"/>
</dbReference>
<dbReference type="EMBL" id="VITK01000017">
    <property type="protein sequence ID" value="TWA90106.1"/>
    <property type="molecule type" value="Genomic_DNA"/>
</dbReference>
<accession>A0A560CZ18</accession>
<dbReference type="PANTHER" id="PTHR43713">
    <property type="entry name" value="GLUTAMATE-1-SEMIALDEHYDE 2,1-AMINOMUTASE"/>
    <property type="match status" value="1"/>
</dbReference>
<organism evidence="4 5">
    <name type="scientific">Bradyrhizobium stylosanthis</name>
    <dbReference type="NCBI Taxonomy" id="1803665"/>
    <lineage>
        <taxon>Bacteria</taxon>
        <taxon>Pseudomonadati</taxon>
        <taxon>Pseudomonadota</taxon>
        <taxon>Alphaproteobacteria</taxon>
        <taxon>Hyphomicrobiales</taxon>
        <taxon>Nitrobacteraceae</taxon>
        <taxon>Bradyrhizobium</taxon>
    </lineage>
</organism>
<dbReference type="InterPro" id="IPR015421">
    <property type="entry name" value="PyrdxlP-dep_Trfase_major"/>
</dbReference>
<dbReference type="AlphaFoldDB" id="A0A560CZ18"/>
<evidence type="ECO:0000313" key="4">
    <source>
        <dbReference type="EMBL" id="TWA90106.1"/>
    </source>
</evidence>
<gene>
    <name evidence="4" type="ORF">FBZ96_1173</name>
</gene>
<keyword evidence="5" id="KW-1185">Reference proteome</keyword>
<comment type="caution">
    <text evidence="4">The sequence shown here is derived from an EMBL/GenBank/DDBJ whole genome shotgun (WGS) entry which is preliminary data.</text>
</comment>
<dbReference type="GO" id="GO:0008483">
    <property type="term" value="F:transaminase activity"/>
    <property type="evidence" value="ECO:0007669"/>
    <property type="project" value="InterPro"/>
</dbReference>
<evidence type="ECO:0000256" key="2">
    <source>
        <dbReference type="ARBA" id="ARBA00022898"/>
    </source>
</evidence>
<protein>
    <submittedName>
        <fullName evidence="4">Glutamate-1-semialdehyde 2,1-aminomutase</fullName>
    </submittedName>
</protein>
<proteinExistence type="inferred from homology"/>
<dbReference type="InterPro" id="IPR005814">
    <property type="entry name" value="Aminotrans_3"/>
</dbReference>
<comment type="similarity">
    <text evidence="3">Belongs to the class-III pyridoxal-phosphate-dependent aminotransferase family.</text>
</comment>